<feature type="transmembrane region" description="Helical" evidence="1">
    <location>
        <begin position="214"/>
        <end position="233"/>
    </location>
</feature>
<dbReference type="InterPro" id="IPR010266">
    <property type="entry name" value="NnrS"/>
</dbReference>
<keyword evidence="1" id="KW-0472">Membrane</keyword>
<feature type="transmembrane region" description="Helical" evidence="1">
    <location>
        <begin position="145"/>
        <end position="169"/>
    </location>
</feature>
<feature type="transmembrane region" description="Helical" evidence="1">
    <location>
        <begin position="175"/>
        <end position="193"/>
    </location>
</feature>
<accession>A0ABM8ZF30</accession>
<keyword evidence="1" id="KW-1133">Transmembrane helix</keyword>
<dbReference type="Pfam" id="PF05940">
    <property type="entry name" value="NnrS"/>
    <property type="match status" value="1"/>
</dbReference>
<proteinExistence type="predicted"/>
<evidence type="ECO:0000313" key="3">
    <source>
        <dbReference type="Proteomes" id="UP000838160"/>
    </source>
</evidence>
<protein>
    <recommendedName>
        <fullName evidence="4">Short-chain dehydrogenase</fullName>
    </recommendedName>
</protein>
<feature type="transmembrane region" description="Helical" evidence="1">
    <location>
        <begin position="297"/>
        <end position="315"/>
    </location>
</feature>
<feature type="transmembrane region" description="Helical" evidence="1">
    <location>
        <begin position="114"/>
        <end position="133"/>
    </location>
</feature>
<organism evidence="2 3">
    <name type="scientific">Vibrio hippocampi</name>
    <dbReference type="NCBI Taxonomy" id="654686"/>
    <lineage>
        <taxon>Bacteria</taxon>
        <taxon>Pseudomonadati</taxon>
        <taxon>Pseudomonadota</taxon>
        <taxon>Gammaproteobacteria</taxon>
        <taxon>Vibrionales</taxon>
        <taxon>Vibrionaceae</taxon>
        <taxon>Vibrio</taxon>
    </lineage>
</organism>
<sequence>MINITDNKVEQAIPPWLRLGFRPFFLLGAIYAIVSIAVWAYLFQRGQPEALQVPSLWWHGHEMLFGFAMAIVAGFVLTAVQNWTGQAGTKHHRLFALVLLWLIPRVLFWLPIPIWVAALVETLFLVALAYEVGSRVVKAKGWRNLFFVPLFLAAMIANALSYTALTGIIAVSASAIWQAMLWWFALLLSVMGGRVIPFFSAKRFNFTKPQPLKWLEWAANLPLMALFLLSFSHVWMTKYGSTLMLVAGVFQLWRWCRWLPWKTISEPLVWSLMLSYVCLPLSLLARGLVDDALASHTLLHLFAVGALGGLILAMISRVTMGHTGRAIYEGPNMSLAFIAIILAAVVRGFAAVFWPQHLFILIDISATLWVFAFAMFCLKFGYMLVSPRVDGHPG</sequence>
<keyword evidence="3" id="KW-1185">Reference proteome</keyword>
<comment type="caution">
    <text evidence="2">The sequence shown here is derived from an EMBL/GenBank/DDBJ whole genome shotgun (WGS) entry which is preliminary data.</text>
</comment>
<dbReference type="EMBL" id="CAKLCM010000002">
    <property type="protein sequence ID" value="CAH0525032.1"/>
    <property type="molecule type" value="Genomic_DNA"/>
</dbReference>
<feature type="transmembrane region" description="Helical" evidence="1">
    <location>
        <begin position="24"/>
        <end position="43"/>
    </location>
</feature>
<dbReference type="Proteomes" id="UP000838160">
    <property type="component" value="Unassembled WGS sequence"/>
</dbReference>
<gene>
    <name evidence="2" type="ORF">VHP8226_00697</name>
</gene>
<name>A0ABM8ZF30_9VIBR</name>
<dbReference type="RefSeq" id="WP_237483732.1">
    <property type="nucleotide sequence ID" value="NZ_CAKLCM010000002.1"/>
</dbReference>
<feature type="transmembrane region" description="Helical" evidence="1">
    <location>
        <begin position="268"/>
        <end position="285"/>
    </location>
</feature>
<keyword evidence="1" id="KW-0812">Transmembrane</keyword>
<evidence type="ECO:0000256" key="1">
    <source>
        <dbReference type="SAM" id="Phobius"/>
    </source>
</evidence>
<evidence type="ECO:0000313" key="2">
    <source>
        <dbReference type="EMBL" id="CAH0525032.1"/>
    </source>
</evidence>
<feature type="transmembrane region" description="Helical" evidence="1">
    <location>
        <begin position="335"/>
        <end position="354"/>
    </location>
</feature>
<evidence type="ECO:0008006" key="4">
    <source>
        <dbReference type="Google" id="ProtNLM"/>
    </source>
</evidence>
<reference evidence="2" key="1">
    <citation type="submission" date="2021-12" db="EMBL/GenBank/DDBJ databases">
        <authorList>
            <person name="Rodrigo-Torres L."/>
            <person name="Arahal R. D."/>
            <person name="Lucena T."/>
        </authorList>
    </citation>
    <scope>NUCLEOTIDE SEQUENCE</scope>
    <source>
        <strain evidence="2">CECT 8226</strain>
    </source>
</reference>
<feature type="transmembrane region" description="Helical" evidence="1">
    <location>
        <begin position="63"/>
        <end position="80"/>
    </location>
</feature>
<feature type="transmembrane region" description="Helical" evidence="1">
    <location>
        <begin position="92"/>
        <end position="108"/>
    </location>
</feature>